<dbReference type="EMBL" id="JAWCUD010000001">
    <property type="protein sequence ID" value="MDU0200324.1"/>
    <property type="molecule type" value="Genomic_DNA"/>
</dbReference>
<keyword evidence="3" id="KW-1185">Reference proteome</keyword>
<feature type="compositionally biased region" description="Basic and acidic residues" evidence="1">
    <location>
        <begin position="22"/>
        <end position="44"/>
    </location>
</feature>
<organism evidence="2 3">
    <name type="scientific">Paenibacillus violae</name>
    <dbReference type="NCBI Taxonomy" id="3077234"/>
    <lineage>
        <taxon>Bacteria</taxon>
        <taxon>Bacillati</taxon>
        <taxon>Bacillota</taxon>
        <taxon>Bacilli</taxon>
        <taxon>Bacillales</taxon>
        <taxon>Paenibacillaceae</taxon>
        <taxon>Paenibacillus</taxon>
    </lineage>
</organism>
<evidence type="ECO:0000256" key="1">
    <source>
        <dbReference type="SAM" id="MobiDB-lite"/>
    </source>
</evidence>
<evidence type="ECO:0008006" key="4">
    <source>
        <dbReference type="Google" id="ProtNLM"/>
    </source>
</evidence>
<name>A0ABU3R7S5_9BACL</name>
<feature type="region of interest" description="Disordered" evidence="1">
    <location>
        <begin position="1"/>
        <end position="44"/>
    </location>
</feature>
<evidence type="ECO:0000313" key="3">
    <source>
        <dbReference type="Proteomes" id="UP001260980"/>
    </source>
</evidence>
<feature type="compositionally biased region" description="Polar residues" evidence="1">
    <location>
        <begin position="1"/>
        <end position="19"/>
    </location>
</feature>
<proteinExistence type="predicted"/>
<accession>A0ABU3R7S5</accession>
<dbReference type="Proteomes" id="UP001260980">
    <property type="component" value="Unassembled WGS sequence"/>
</dbReference>
<dbReference type="RefSeq" id="WP_258567612.1">
    <property type="nucleotide sequence ID" value="NZ_JAWCUD010000001.1"/>
</dbReference>
<protein>
    <recommendedName>
        <fullName evidence="4">Small acid-soluble spore protein L (Minor)</fullName>
    </recommendedName>
</protein>
<evidence type="ECO:0000313" key="2">
    <source>
        <dbReference type="EMBL" id="MDU0200324.1"/>
    </source>
</evidence>
<reference evidence="2 3" key="1">
    <citation type="submission" date="2023-10" db="EMBL/GenBank/DDBJ databases">
        <title>Paenibacillus strain PFR10 Genome sequencing and assembly.</title>
        <authorList>
            <person name="Kim I."/>
        </authorList>
    </citation>
    <scope>NUCLEOTIDE SEQUENCE [LARGE SCALE GENOMIC DNA]</scope>
    <source>
        <strain evidence="2 3">PFR10</strain>
    </source>
</reference>
<gene>
    <name evidence="2" type="ORF">RQP52_04430</name>
</gene>
<sequence>MSGRNSKPKNNGPSGSPSRLDQFGDKAAQQDKREMKERNNKSSC</sequence>
<comment type="caution">
    <text evidence="2">The sequence shown here is derived from an EMBL/GenBank/DDBJ whole genome shotgun (WGS) entry which is preliminary data.</text>
</comment>